<dbReference type="PANTHER" id="PTHR20836">
    <property type="entry name" value="DIHYDRODIPICOLINATE REDUCTASE"/>
    <property type="match status" value="1"/>
</dbReference>
<feature type="domain" description="Dihydrodipicolinate reductase C-terminal" evidence="18">
    <location>
        <begin position="211"/>
        <end position="344"/>
    </location>
</feature>
<evidence type="ECO:0000256" key="6">
    <source>
        <dbReference type="ARBA" id="ARBA00022857"/>
    </source>
</evidence>
<dbReference type="CDD" id="cd02274">
    <property type="entry name" value="DHDPR_N"/>
    <property type="match status" value="1"/>
</dbReference>
<comment type="function">
    <text evidence="16">Catalyzes the conversion of 4-hydroxy-tetrahydrodipicolinate (HTPA) to tetrahydrodipicolinate.</text>
</comment>
<dbReference type="STRING" id="3750.A0A498HRK8"/>
<evidence type="ECO:0000256" key="3">
    <source>
        <dbReference type="ARBA" id="ARBA00022528"/>
    </source>
</evidence>
<dbReference type="PANTHER" id="PTHR20836:SF0">
    <property type="entry name" value="4-HYDROXY-TETRAHYDRODIPICOLINATE REDUCTASE 1, CHLOROPLASTIC-RELATED"/>
    <property type="match status" value="1"/>
</dbReference>
<dbReference type="FunFam" id="3.40.50.720:FF:000264">
    <property type="entry name" value="4-hydroxy-tetrahydrodipicolinate reductase 2 chloroplastic"/>
    <property type="match status" value="1"/>
</dbReference>
<keyword evidence="7" id="KW-0220">Diaminopimelate biosynthesis</keyword>
<evidence type="ECO:0000259" key="18">
    <source>
        <dbReference type="Pfam" id="PF05173"/>
    </source>
</evidence>
<dbReference type="EMBL" id="RDQH01000341">
    <property type="protein sequence ID" value="RXH74188.1"/>
    <property type="molecule type" value="Genomic_DNA"/>
</dbReference>
<dbReference type="Pfam" id="PF01113">
    <property type="entry name" value="DapB_N"/>
    <property type="match status" value="1"/>
</dbReference>
<name>A0A498HRK8_MALDO</name>
<comment type="catalytic activity">
    <reaction evidence="15">
        <text>(S)-2,3,4,5-tetrahydrodipicolinate + NAD(+) + H2O = (2S,4S)-4-hydroxy-2,3,4,5-tetrahydrodipicolinate + NADH + H(+)</text>
        <dbReference type="Rhea" id="RHEA:35323"/>
        <dbReference type="ChEBI" id="CHEBI:15377"/>
        <dbReference type="ChEBI" id="CHEBI:15378"/>
        <dbReference type="ChEBI" id="CHEBI:16845"/>
        <dbReference type="ChEBI" id="CHEBI:57540"/>
        <dbReference type="ChEBI" id="CHEBI:57945"/>
        <dbReference type="ChEBI" id="CHEBI:67139"/>
        <dbReference type="EC" id="1.17.1.8"/>
    </reaction>
</comment>
<evidence type="ECO:0000256" key="11">
    <source>
        <dbReference type="ARBA" id="ARBA00023154"/>
    </source>
</evidence>
<evidence type="ECO:0000256" key="1">
    <source>
        <dbReference type="ARBA" id="ARBA00004229"/>
    </source>
</evidence>
<keyword evidence="3" id="KW-0150">Chloroplast</keyword>
<dbReference type="SUPFAM" id="SSF51735">
    <property type="entry name" value="NAD(P)-binding Rossmann-fold domains"/>
    <property type="match status" value="1"/>
</dbReference>
<dbReference type="Pfam" id="PF05173">
    <property type="entry name" value="DapB_C"/>
    <property type="match status" value="1"/>
</dbReference>
<sequence length="350" mass="37557">MATMLKLPAANCAILPPQQQKRAFLAGAATTRLDAATVFTARRQTLSLSSSSAAATAKVMSVSAVAGQSIELEQSPSKNKIDIPIMVNGCSGKMGKAIIQAANSAGLTVVPVSFGSAEESGQTVQVGANEILVHGPHERESTLASLFQKYPNLIVIDFTVPSAVNDNAELYCKVGVPFVMGTTGGDRDQLYKTVEDSKVYAVISPQMGKQVVAFLAAMDIMAEQFPGAFSGYSLQVMESHQASKVDASGTAKAVISCFQKLGIQLIRDPQQQLELVGVPEEHLSGHAFHMYHLTSPDKTVSFEFQHNVCGRSIYAEGTIDAVIFLAKKIHSKADKRIYNMMDVLREGNMR</sequence>
<evidence type="ECO:0000256" key="8">
    <source>
        <dbReference type="ARBA" id="ARBA00022946"/>
    </source>
</evidence>
<evidence type="ECO:0000313" key="20">
    <source>
        <dbReference type="Proteomes" id="UP000290289"/>
    </source>
</evidence>
<keyword evidence="8" id="KW-0809">Transit peptide</keyword>
<dbReference type="GO" id="GO:0070402">
    <property type="term" value="F:NADPH binding"/>
    <property type="evidence" value="ECO:0007669"/>
    <property type="project" value="InterPro"/>
</dbReference>
<dbReference type="Gene3D" id="3.40.50.720">
    <property type="entry name" value="NAD(P)-binding Rossmann-like Domain"/>
    <property type="match status" value="1"/>
</dbReference>
<keyword evidence="6" id="KW-0521">NADP</keyword>
<evidence type="ECO:0000256" key="7">
    <source>
        <dbReference type="ARBA" id="ARBA00022915"/>
    </source>
</evidence>
<proteinExistence type="inferred from homology"/>
<keyword evidence="9" id="KW-0560">Oxidoreductase</keyword>
<evidence type="ECO:0000256" key="15">
    <source>
        <dbReference type="ARBA" id="ARBA00049396"/>
    </source>
</evidence>
<keyword evidence="4" id="KW-0028">Amino-acid biosynthesis</keyword>
<feature type="domain" description="Dihydrodipicolinate reductase N-terminal" evidence="17">
    <location>
        <begin position="83"/>
        <end position="207"/>
    </location>
</feature>
<dbReference type="Proteomes" id="UP000290289">
    <property type="component" value="Chromosome 15"/>
</dbReference>
<dbReference type="EC" id="1.17.1.8" evidence="13"/>
<keyword evidence="5" id="KW-0934">Plastid</keyword>
<keyword evidence="20" id="KW-1185">Reference proteome</keyword>
<comment type="similarity">
    <text evidence="2">Belongs to the DapB family.</text>
</comment>
<dbReference type="GO" id="GO:0008839">
    <property type="term" value="F:4-hydroxy-tetrahydrodipicolinate reductase"/>
    <property type="evidence" value="ECO:0007669"/>
    <property type="project" value="UniProtKB-EC"/>
</dbReference>
<dbReference type="InterPro" id="IPR036291">
    <property type="entry name" value="NAD(P)-bd_dom_sf"/>
</dbReference>
<dbReference type="NCBIfam" id="TIGR02130">
    <property type="entry name" value="dapB_plant"/>
    <property type="match status" value="1"/>
</dbReference>
<keyword evidence="11" id="KW-0457">Lysine biosynthesis</keyword>
<evidence type="ECO:0000256" key="2">
    <source>
        <dbReference type="ARBA" id="ARBA00006642"/>
    </source>
</evidence>
<comment type="caution">
    <text evidence="19">The sequence shown here is derived from an EMBL/GenBank/DDBJ whole genome shotgun (WGS) entry which is preliminary data.</text>
</comment>
<accession>A0A498HRK8</accession>
<evidence type="ECO:0000259" key="17">
    <source>
        <dbReference type="Pfam" id="PF01113"/>
    </source>
</evidence>
<dbReference type="InterPro" id="IPR023940">
    <property type="entry name" value="DHDPR_bac"/>
</dbReference>
<dbReference type="GO" id="GO:0009570">
    <property type="term" value="C:chloroplast stroma"/>
    <property type="evidence" value="ECO:0007669"/>
    <property type="project" value="TreeGrafter"/>
</dbReference>
<evidence type="ECO:0000256" key="16">
    <source>
        <dbReference type="ARBA" id="ARBA00057936"/>
    </source>
</evidence>
<evidence type="ECO:0000256" key="4">
    <source>
        <dbReference type="ARBA" id="ARBA00022605"/>
    </source>
</evidence>
<comment type="subcellular location">
    <subcellularLocation>
        <location evidence="1">Plastid</location>
        <location evidence="1">Chloroplast</location>
    </subcellularLocation>
</comment>
<protein>
    <recommendedName>
        <fullName evidence="13">4-hydroxy-tetrahydrodipicolinate reductase</fullName>
        <ecNumber evidence="13">1.17.1.8</ecNumber>
    </recommendedName>
</protein>
<dbReference type="GO" id="GO:0009089">
    <property type="term" value="P:lysine biosynthetic process via diaminopimelate"/>
    <property type="evidence" value="ECO:0007669"/>
    <property type="project" value="InterPro"/>
</dbReference>
<evidence type="ECO:0000256" key="9">
    <source>
        <dbReference type="ARBA" id="ARBA00023002"/>
    </source>
</evidence>
<organism evidence="19 20">
    <name type="scientific">Malus domestica</name>
    <name type="common">Apple</name>
    <name type="synonym">Pyrus malus</name>
    <dbReference type="NCBI Taxonomy" id="3750"/>
    <lineage>
        <taxon>Eukaryota</taxon>
        <taxon>Viridiplantae</taxon>
        <taxon>Streptophyta</taxon>
        <taxon>Embryophyta</taxon>
        <taxon>Tracheophyta</taxon>
        <taxon>Spermatophyta</taxon>
        <taxon>Magnoliopsida</taxon>
        <taxon>eudicotyledons</taxon>
        <taxon>Gunneridae</taxon>
        <taxon>Pentapetalae</taxon>
        <taxon>rosids</taxon>
        <taxon>fabids</taxon>
        <taxon>Rosales</taxon>
        <taxon>Rosaceae</taxon>
        <taxon>Amygdaloideae</taxon>
        <taxon>Maleae</taxon>
        <taxon>Malus</taxon>
    </lineage>
</organism>
<gene>
    <name evidence="19" type="ORF">DVH24_028909</name>
</gene>
<comment type="pathway">
    <text evidence="12">Amino-acid biosynthesis; L-lysine biosynthesis via DAP pathway; (S)-tetrahydrodipicolinate from L-aspartate: step 4/4.</text>
</comment>
<reference evidence="19 20" key="1">
    <citation type="submission" date="2018-10" db="EMBL/GenBank/DDBJ databases">
        <title>A high-quality apple genome assembly.</title>
        <authorList>
            <person name="Hu J."/>
        </authorList>
    </citation>
    <scope>NUCLEOTIDE SEQUENCE [LARGE SCALE GENOMIC DNA]</scope>
    <source>
        <strain evidence="20">cv. HFTH1</strain>
        <tissue evidence="19">Young leaf</tissue>
    </source>
</reference>
<dbReference type="InterPro" id="IPR022663">
    <property type="entry name" value="DapB_C"/>
</dbReference>
<dbReference type="FunFam" id="3.30.360.10:FF:000037">
    <property type="entry name" value="4-hydroxy-tetrahydrodipicolinate reductase 2, chloroplastic"/>
    <property type="match status" value="1"/>
</dbReference>
<evidence type="ECO:0000256" key="14">
    <source>
        <dbReference type="ARBA" id="ARBA00049080"/>
    </source>
</evidence>
<comment type="catalytic activity">
    <reaction evidence="14">
        <text>(S)-2,3,4,5-tetrahydrodipicolinate + NADP(+) + H2O = (2S,4S)-4-hydroxy-2,3,4,5-tetrahydrodipicolinate + NADPH + H(+)</text>
        <dbReference type="Rhea" id="RHEA:35331"/>
        <dbReference type="ChEBI" id="CHEBI:15377"/>
        <dbReference type="ChEBI" id="CHEBI:15378"/>
        <dbReference type="ChEBI" id="CHEBI:16845"/>
        <dbReference type="ChEBI" id="CHEBI:57783"/>
        <dbReference type="ChEBI" id="CHEBI:58349"/>
        <dbReference type="ChEBI" id="CHEBI:67139"/>
        <dbReference type="EC" id="1.17.1.8"/>
    </reaction>
</comment>
<keyword evidence="10" id="KW-0520">NAD</keyword>
<evidence type="ECO:0000313" key="19">
    <source>
        <dbReference type="EMBL" id="RXH74188.1"/>
    </source>
</evidence>
<dbReference type="InterPro" id="IPR011859">
    <property type="entry name" value="Dihydrodipicolinate_Rdtase_pln"/>
</dbReference>
<dbReference type="GO" id="GO:0019877">
    <property type="term" value="P:diaminopimelate biosynthetic process"/>
    <property type="evidence" value="ECO:0007669"/>
    <property type="project" value="UniProtKB-KW"/>
</dbReference>
<dbReference type="AlphaFoldDB" id="A0A498HRK8"/>
<dbReference type="InterPro" id="IPR000846">
    <property type="entry name" value="DapB_N"/>
</dbReference>
<evidence type="ECO:0000256" key="12">
    <source>
        <dbReference type="ARBA" id="ARBA00037922"/>
    </source>
</evidence>
<evidence type="ECO:0000256" key="5">
    <source>
        <dbReference type="ARBA" id="ARBA00022640"/>
    </source>
</evidence>
<evidence type="ECO:0000256" key="10">
    <source>
        <dbReference type="ARBA" id="ARBA00023027"/>
    </source>
</evidence>
<evidence type="ECO:0000256" key="13">
    <source>
        <dbReference type="ARBA" id="ARBA00038983"/>
    </source>
</evidence>